<name>A0A6P8RU06_GEOSA</name>
<dbReference type="AlphaFoldDB" id="A0A6P8RU06"/>
<dbReference type="OrthoDB" id="9947134at2759"/>
<keyword evidence="2" id="KW-1185">Reference proteome</keyword>
<evidence type="ECO:0000313" key="2">
    <source>
        <dbReference type="Proteomes" id="UP000515159"/>
    </source>
</evidence>
<protein>
    <submittedName>
        <fullName evidence="3">Uroplakin-3a-like</fullName>
    </submittedName>
</protein>
<evidence type="ECO:0000256" key="1">
    <source>
        <dbReference type="SAM" id="Phobius"/>
    </source>
</evidence>
<dbReference type="InterPro" id="IPR024831">
    <property type="entry name" value="Uroplakin-3"/>
</dbReference>
<gene>
    <name evidence="3" type="primary">LOC117364216</name>
</gene>
<dbReference type="KEGG" id="gsh:117364216"/>
<dbReference type="PANTHER" id="PTHR15446">
    <property type="entry name" value="UROPLAKIN III"/>
    <property type="match status" value="1"/>
</dbReference>
<dbReference type="Proteomes" id="UP000515159">
    <property type="component" value="Chromosome 7"/>
</dbReference>
<dbReference type="Pfam" id="PF07353">
    <property type="entry name" value="Uroplakin_II"/>
    <property type="match status" value="1"/>
</dbReference>
<organism evidence="2 3">
    <name type="scientific">Geotrypetes seraphini</name>
    <name type="common">Gaboon caecilian</name>
    <name type="synonym">Caecilia seraphini</name>
    <dbReference type="NCBI Taxonomy" id="260995"/>
    <lineage>
        <taxon>Eukaryota</taxon>
        <taxon>Metazoa</taxon>
        <taxon>Chordata</taxon>
        <taxon>Craniata</taxon>
        <taxon>Vertebrata</taxon>
        <taxon>Euteleostomi</taxon>
        <taxon>Amphibia</taxon>
        <taxon>Gymnophiona</taxon>
        <taxon>Geotrypetes</taxon>
    </lineage>
</organism>
<keyword evidence="1" id="KW-0472">Membrane</keyword>
<dbReference type="RefSeq" id="XP_033809120.1">
    <property type="nucleotide sequence ID" value="XM_033953229.1"/>
</dbReference>
<dbReference type="InParanoid" id="A0A6P8RU06"/>
<dbReference type="GeneID" id="117364216"/>
<reference evidence="3" key="1">
    <citation type="submission" date="2025-08" db="UniProtKB">
        <authorList>
            <consortium name="RefSeq"/>
        </authorList>
    </citation>
    <scope>IDENTIFICATION</scope>
</reference>
<feature type="transmembrane region" description="Helical" evidence="1">
    <location>
        <begin position="96"/>
        <end position="120"/>
    </location>
</feature>
<dbReference type="GO" id="GO:0016020">
    <property type="term" value="C:membrane"/>
    <property type="evidence" value="ECO:0007669"/>
    <property type="project" value="TreeGrafter"/>
</dbReference>
<keyword evidence="1" id="KW-1133">Transmembrane helix</keyword>
<proteinExistence type="predicted"/>
<dbReference type="InterPro" id="IPR009952">
    <property type="entry name" value="Uroplakin-2"/>
</dbReference>
<keyword evidence="1" id="KW-0812">Transmembrane</keyword>
<sequence length="128" mass="14198">MWTGTNLVLQPAAIRGYLPPCKEHTSSRWYWNPPGTRQSWTCCSPTVTASQRVNFFILDENGSPKAYTDWSDPVQTLNVTEVSAIQSEFQLRSGGMVVITVLLSVVLFILVVCLPIALILEKKKSPAS</sequence>
<evidence type="ECO:0000313" key="3">
    <source>
        <dbReference type="RefSeq" id="XP_033809120.1"/>
    </source>
</evidence>
<accession>A0A6P8RU06</accession>